<keyword evidence="6 14" id="KW-0808">Transferase</keyword>
<dbReference type="UniPathway" id="UPA00094"/>
<dbReference type="InterPro" id="IPR020841">
    <property type="entry name" value="PKS_Beta-ketoAc_synthase_dom"/>
</dbReference>
<evidence type="ECO:0000256" key="6">
    <source>
        <dbReference type="ARBA" id="ARBA00022679"/>
    </source>
</evidence>
<evidence type="ECO:0000256" key="14">
    <source>
        <dbReference type="PIRNR" id="PIRNR000447"/>
    </source>
</evidence>
<evidence type="ECO:0000259" key="17">
    <source>
        <dbReference type="PROSITE" id="PS52004"/>
    </source>
</evidence>
<feature type="domain" description="Ketosynthase family 3 (KS3)" evidence="17">
    <location>
        <begin position="5"/>
        <end position="409"/>
    </location>
</feature>
<evidence type="ECO:0000256" key="13">
    <source>
        <dbReference type="ARBA" id="ARBA00047659"/>
    </source>
</evidence>
<dbReference type="GO" id="GO:0005829">
    <property type="term" value="C:cytosol"/>
    <property type="evidence" value="ECO:0007669"/>
    <property type="project" value="TreeGrafter"/>
</dbReference>
<evidence type="ECO:0000256" key="12">
    <source>
        <dbReference type="ARBA" id="ARBA00047318"/>
    </source>
</evidence>
<dbReference type="Pfam" id="PF00109">
    <property type="entry name" value="ketoacyl-synt"/>
    <property type="match status" value="1"/>
</dbReference>
<dbReference type="FunFam" id="3.40.47.10:FF:000018">
    <property type="entry name" value="3-oxoacyl-[acyl-carrier-protein] synthase 2"/>
    <property type="match status" value="1"/>
</dbReference>
<dbReference type="InterPro" id="IPR014031">
    <property type="entry name" value="Ketoacyl_synth_C"/>
</dbReference>
<dbReference type="RefSeq" id="WP_043963213.1">
    <property type="nucleotide sequence ID" value="NZ_JBEZEP010000004.1"/>
</dbReference>
<name>A0A0D0V615_9ACTN</name>
<dbReference type="PANTHER" id="PTHR11712">
    <property type="entry name" value="POLYKETIDE SYNTHASE-RELATED"/>
    <property type="match status" value="1"/>
</dbReference>
<dbReference type="Gene3D" id="3.40.47.10">
    <property type="match status" value="1"/>
</dbReference>
<dbReference type="AlphaFoldDB" id="A0A0D0V615"/>
<gene>
    <name evidence="18" type="ORF">TK50_14370</name>
</gene>
<evidence type="ECO:0000256" key="10">
    <source>
        <dbReference type="ARBA" id="ARBA00023315"/>
    </source>
</evidence>
<dbReference type="GeneID" id="301305291"/>
<keyword evidence="9 14" id="KW-0275">Fatty acid biosynthesis</keyword>
<comment type="catalytic activity">
    <reaction evidence="12 14">
        <text>(9Z)-hexadecenoyl-[ACP] + malonyl-[ACP] + H(+) = 3-oxo-(11Z)-octadecenoyl-[ACP] + holo-[ACP] + CO2</text>
        <dbReference type="Rhea" id="RHEA:55040"/>
        <dbReference type="Rhea" id="RHEA-COMP:9623"/>
        <dbReference type="Rhea" id="RHEA-COMP:9685"/>
        <dbReference type="Rhea" id="RHEA-COMP:10800"/>
        <dbReference type="Rhea" id="RHEA-COMP:14074"/>
        <dbReference type="ChEBI" id="CHEBI:15378"/>
        <dbReference type="ChEBI" id="CHEBI:16526"/>
        <dbReference type="ChEBI" id="CHEBI:64479"/>
        <dbReference type="ChEBI" id="CHEBI:78449"/>
        <dbReference type="ChEBI" id="CHEBI:83989"/>
        <dbReference type="ChEBI" id="CHEBI:138538"/>
        <dbReference type="EC" id="2.3.1.179"/>
    </reaction>
</comment>
<comment type="catalytic activity">
    <reaction evidence="13 14">
        <text>a fatty acyl-[ACP] + malonyl-[ACP] + H(+) = a 3-oxoacyl-[ACP] + holo-[ACP] + CO2</text>
        <dbReference type="Rhea" id="RHEA:22836"/>
        <dbReference type="Rhea" id="RHEA-COMP:9623"/>
        <dbReference type="Rhea" id="RHEA-COMP:9685"/>
        <dbReference type="Rhea" id="RHEA-COMP:9916"/>
        <dbReference type="Rhea" id="RHEA-COMP:14125"/>
        <dbReference type="ChEBI" id="CHEBI:15378"/>
        <dbReference type="ChEBI" id="CHEBI:16526"/>
        <dbReference type="ChEBI" id="CHEBI:64479"/>
        <dbReference type="ChEBI" id="CHEBI:78449"/>
        <dbReference type="ChEBI" id="CHEBI:78776"/>
        <dbReference type="ChEBI" id="CHEBI:138651"/>
    </reaction>
</comment>
<dbReference type="SUPFAM" id="SSF53901">
    <property type="entry name" value="Thiolase-like"/>
    <property type="match status" value="2"/>
</dbReference>
<dbReference type="PIRSF" id="PIRSF000447">
    <property type="entry name" value="KAS_II"/>
    <property type="match status" value="1"/>
</dbReference>
<evidence type="ECO:0000313" key="19">
    <source>
        <dbReference type="Proteomes" id="UP000032254"/>
    </source>
</evidence>
<dbReference type="InterPro" id="IPR014030">
    <property type="entry name" value="Ketoacyl_synth_N"/>
</dbReference>
<dbReference type="OrthoDB" id="9808669at2"/>
<comment type="pathway">
    <text evidence="1 14">Lipid metabolism; fatty acid biosynthesis.</text>
</comment>
<evidence type="ECO:0000256" key="2">
    <source>
        <dbReference type="ARBA" id="ARBA00008467"/>
    </source>
</evidence>
<evidence type="ECO:0000256" key="5">
    <source>
        <dbReference type="ARBA" id="ARBA00022516"/>
    </source>
</evidence>
<keyword evidence="8" id="KW-0443">Lipid metabolism</keyword>
<evidence type="ECO:0000256" key="1">
    <source>
        <dbReference type="ARBA" id="ARBA00005194"/>
    </source>
</evidence>
<dbReference type="InterPro" id="IPR018201">
    <property type="entry name" value="Ketoacyl_synth_AS"/>
</dbReference>
<dbReference type="Proteomes" id="UP000032254">
    <property type="component" value="Unassembled WGS sequence"/>
</dbReference>
<evidence type="ECO:0000256" key="9">
    <source>
        <dbReference type="ARBA" id="ARBA00023160"/>
    </source>
</evidence>
<dbReference type="InterPro" id="IPR017568">
    <property type="entry name" value="3-oxoacyl-ACP_synth-2"/>
</dbReference>
<dbReference type="GO" id="GO:0030497">
    <property type="term" value="P:fatty acid elongation"/>
    <property type="evidence" value="ECO:0007669"/>
    <property type="project" value="UniProtKB-ARBA"/>
</dbReference>
<dbReference type="FunFam" id="3.40.47.10:FF:000029">
    <property type="entry name" value="3-oxoacyl-[acyl-carrier-protein] synthase 1"/>
    <property type="match status" value="1"/>
</dbReference>
<dbReference type="EMBL" id="JXSX01000001">
    <property type="protein sequence ID" value="KIR66322.1"/>
    <property type="molecule type" value="Genomic_DNA"/>
</dbReference>
<dbReference type="Pfam" id="PF02801">
    <property type="entry name" value="Ketoacyl-synt_C"/>
    <property type="match status" value="1"/>
</dbReference>
<keyword evidence="7" id="KW-0276">Fatty acid metabolism</keyword>
<dbReference type="InterPro" id="IPR016039">
    <property type="entry name" value="Thiolase-like"/>
</dbReference>
<feature type="active site" description="For beta-ketoacyl synthase activity" evidence="15">
    <location>
        <position position="162"/>
    </location>
</feature>
<dbReference type="NCBIfam" id="TIGR03150">
    <property type="entry name" value="fabF"/>
    <property type="match status" value="1"/>
</dbReference>
<sequence>MTPTRRRVAVTGIGLVTPLGVGVDAVWDGLRRGSSGIRPISRFDATRLPVQIAGEVVDFDPHDWVSRKDCIRLDRVLHFALAAAQQAVDDAGGLADPDSTATVVGSAIGGAASIERGVHVDIDRPRMVSPFFVPNSIANMPAAFVAHRFGLRGPSSAPVTACAASTDAVGQAMRLVRDGYADAAVAGGAESCLVSPIVAGFANMRALSVRNDDPTGASRPFDARRDGFVLAEGAAMLVLEPVEAALRRGARVYAEVTGFGQSNDAHHMTAPDPTGRGAAAAMTAALADAGLPADHVDYVNAHATSTKMADIAETVAIRRAFGAHAAALPVSSTKSMTGHLLGAAGALEAAICALALRHQWIPPTVNHQVPDPECDLDYVPNVGRSRQVRAALSNSFAFGGHNASLVFRRHQPEE</sequence>
<dbReference type="EC" id="2.3.1.179" evidence="3 14"/>
<dbReference type="PANTHER" id="PTHR11712:SF336">
    <property type="entry name" value="3-OXOACYL-[ACYL-CARRIER-PROTEIN] SYNTHASE, MITOCHONDRIAL"/>
    <property type="match status" value="1"/>
</dbReference>
<accession>A0A0D0V615</accession>
<keyword evidence="5 14" id="KW-0444">Lipid biosynthesis</keyword>
<keyword evidence="19" id="KW-1185">Reference proteome</keyword>
<dbReference type="SMART" id="SM00825">
    <property type="entry name" value="PKS_KS"/>
    <property type="match status" value="1"/>
</dbReference>
<comment type="caution">
    <text evidence="18">The sequence shown here is derived from an EMBL/GenBank/DDBJ whole genome shotgun (WGS) entry which is preliminary data.</text>
</comment>
<dbReference type="CDD" id="cd00834">
    <property type="entry name" value="KAS_I_II"/>
    <property type="match status" value="1"/>
</dbReference>
<dbReference type="NCBIfam" id="NF005589">
    <property type="entry name" value="PRK07314.1"/>
    <property type="match status" value="1"/>
</dbReference>
<evidence type="ECO:0000256" key="3">
    <source>
        <dbReference type="ARBA" id="ARBA00012356"/>
    </source>
</evidence>
<evidence type="ECO:0000256" key="7">
    <source>
        <dbReference type="ARBA" id="ARBA00022832"/>
    </source>
</evidence>
<dbReference type="PROSITE" id="PS52004">
    <property type="entry name" value="KS3_2"/>
    <property type="match status" value="1"/>
</dbReference>
<dbReference type="PROSITE" id="PS00606">
    <property type="entry name" value="KS3_1"/>
    <property type="match status" value="1"/>
</dbReference>
<comment type="similarity">
    <text evidence="2 14 16">Belongs to the thiolase-like superfamily. Beta-ketoacyl-ACP synthases family.</text>
</comment>
<comment type="function">
    <text evidence="11 14">Involved in the type II fatty acid elongation cycle. Catalyzes the elongation of a wide range of acyl-ACP by the addition of two carbons from malonyl-ACP to an acyl acceptor. Can efficiently catalyze the conversion of palmitoleoyl-ACP (cis-hexadec-9-enoyl-ACP) to cis-vaccenoyl-ACP (cis-octadec-11-enoyl-ACP), an essential step in the thermal regulation of fatty acid composition.</text>
</comment>
<reference evidence="18 19" key="1">
    <citation type="submission" date="2015-01" db="EMBL/GenBank/DDBJ databases">
        <title>Sequencing and annotation of Micromonospora carbonacea strain JXNU-1 genome.</title>
        <authorList>
            <person name="Long Z."/>
            <person name="Huang Y."/>
            <person name="Jiang Y."/>
        </authorList>
    </citation>
    <scope>NUCLEOTIDE SEQUENCE [LARGE SCALE GENOMIC DNA]</scope>
    <source>
        <strain evidence="18 19">JXNU-1</strain>
    </source>
</reference>
<evidence type="ECO:0000256" key="11">
    <source>
        <dbReference type="ARBA" id="ARBA00024006"/>
    </source>
</evidence>
<evidence type="ECO:0000256" key="4">
    <source>
        <dbReference type="ARBA" id="ARBA00014657"/>
    </source>
</evidence>
<evidence type="ECO:0000256" key="16">
    <source>
        <dbReference type="RuleBase" id="RU003694"/>
    </source>
</evidence>
<proteinExistence type="inferred from homology"/>
<dbReference type="InterPro" id="IPR000794">
    <property type="entry name" value="Beta-ketoacyl_synthase"/>
</dbReference>
<dbReference type="PATRIC" id="fig|47853.6.peg.3033"/>
<evidence type="ECO:0000256" key="15">
    <source>
        <dbReference type="PIRSR" id="PIRSR000447-1"/>
    </source>
</evidence>
<protein>
    <recommendedName>
        <fullName evidence="4 14">3-oxoacyl-[acyl-carrier-protein] synthase 2</fullName>
        <ecNumber evidence="3 14">2.3.1.179</ecNumber>
    </recommendedName>
</protein>
<evidence type="ECO:0000313" key="18">
    <source>
        <dbReference type="EMBL" id="KIR66322.1"/>
    </source>
</evidence>
<keyword evidence="10 14" id="KW-0012">Acyltransferase</keyword>
<dbReference type="GO" id="GO:0004315">
    <property type="term" value="F:3-oxoacyl-[acyl-carrier-protein] synthase activity"/>
    <property type="evidence" value="ECO:0007669"/>
    <property type="project" value="UniProtKB-UniRule"/>
</dbReference>
<organism evidence="18 19">
    <name type="scientific">Micromonospora haikouensis</name>
    <dbReference type="NCBI Taxonomy" id="686309"/>
    <lineage>
        <taxon>Bacteria</taxon>
        <taxon>Bacillati</taxon>
        <taxon>Actinomycetota</taxon>
        <taxon>Actinomycetes</taxon>
        <taxon>Micromonosporales</taxon>
        <taxon>Micromonosporaceae</taxon>
        <taxon>Micromonospora</taxon>
    </lineage>
</organism>
<evidence type="ECO:0000256" key="8">
    <source>
        <dbReference type="ARBA" id="ARBA00023098"/>
    </source>
</evidence>